<accession>A0ABU7FW41</accession>
<comment type="caution">
    <text evidence="1">The sequence shown here is derived from an EMBL/GenBank/DDBJ whole genome shotgun (WGS) entry which is preliminary data.</text>
</comment>
<keyword evidence="2" id="KW-1185">Reference proteome</keyword>
<dbReference type="EMBL" id="JAYWVC010000264">
    <property type="protein sequence ID" value="MED7827733.1"/>
    <property type="molecule type" value="Genomic_DNA"/>
</dbReference>
<reference evidence="1" key="1">
    <citation type="submission" date="2024-01" db="EMBL/GenBank/DDBJ databases">
        <title>First draft genome sequence data of TA4-1, the type strain of Gram-positive actinobacterium Streptomyces chiangmaiensis.</title>
        <authorList>
            <person name="Yasawong M."/>
            <person name="Nantapong N."/>
        </authorList>
    </citation>
    <scope>NUCLEOTIDE SEQUENCE</scope>
    <source>
        <strain evidence="1">TA4-1</strain>
    </source>
</reference>
<organism evidence="1 2">
    <name type="scientific">Streptomyces chiangmaiensis</name>
    <dbReference type="NCBI Taxonomy" id="766497"/>
    <lineage>
        <taxon>Bacteria</taxon>
        <taxon>Bacillati</taxon>
        <taxon>Actinomycetota</taxon>
        <taxon>Actinomycetes</taxon>
        <taxon>Kitasatosporales</taxon>
        <taxon>Streptomycetaceae</taxon>
        <taxon>Streptomyces</taxon>
    </lineage>
</organism>
<gene>
    <name evidence="1" type="ORF">VXC91_39050</name>
</gene>
<name>A0ABU7FW41_9ACTN</name>
<evidence type="ECO:0000313" key="1">
    <source>
        <dbReference type="EMBL" id="MED7827733.1"/>
    </source>
</evidence>
<dbReference type="RefSeq" id="WP_329512106.1">
    <property type="nucleotide sequence ID" value="NZ_BAAAYZ010000240.1"/>
</dbReference>
<dbReference type="SUPFAM" id="SSF56349">
    <property type="entry name" value="DNA breaking-rejoining enzymes"/>
    <property type="match status" value="1"/>
</dbReference>
<evidence type="ECO:0000313" key="2">
    <source>
        <dbReference type="Proteomes" id="UP001333996"/>
    </source>
</evidence>
<sequence>MTTALPIPFDGPSAVFTGADVCREAGLPLPDGCHRPLFEDEVWDFNGVVGLPVQLPICHRHLDFTGIRDLRWRLVAKELLLAMLAPRHPAVAPLPRAHRTALHLRSCVGRLDELTRLFQWLDKRSIASLEALDTRLCEAYLAHRRYVLDEHGAIVGEHSPGTRRAAAQAVVDLVNYRDLFTADRVAATLRPWGGATASAIAEMPSGRTENKTQPVEDAVLQPMLAAALYLVDTLGPHAVQLAHEIREADQYSARRLRGLRKVGAKSRVPAHEIGRVLGEYTDTCTPLPMLEDWYVTLRLADGWDPHDPLLHVATGTLARQAGLSQFATPWMSTLRGPLEDALAQVGVDKPFGQDASPIPTADGQNSLQWTLSLHRLEAVALVGIVRTAAIIATAAISGMRASELMELRIGCRRPPQEPVPGLVRYRIASKVVKGQPLGGTDDEWVVIEPVHRAIGLLEQLHEDPADGALLLGRFAFNVRYQWFKNWVNSDAGQRLGLAPIPDGPVNLRMLRRTLSLEMAYRPGGLLASKIHLKHIAVATTEGYASRPGGAQAELLSEVNKHESERNLQLVLEEFRNYQQGILPAGPGARSLTEFFAGIDEKLDPAAASAPKIQRNDRDVLNLLTKRAKVLHLGPANYCWFTDPSRALCLKLAGTPTADRPLVGMCDSARCPQATHHPCHRPVWAEHAERTKIFLGQLGTPRKTERTRLQADHDRALRVVAEIDAASATMHEESS</sequence>
<dbReference type="InterPro" id="IPR011010">
    <property type="entry name" value="DNA_brk_join_enz"/>
</dbReference>
<proteinExistence type="predicted"/>
<dbReference type="Proteomes" id="UP001333996">
    <property type="component" value="Unassembled WGS sequence"/>
</dbReference>
<protein>
    <submittedName>
        <fullName evidence="1">Site-specific integrase</fullName>
    </submittedName>
</protein>